<proteinExistence type="predicted"/>
<gene>
    <name evidence="3" type="ORF">COV74_04845</name>
</gene>
<evidence type="ECO:0000313" key="3">
    <source>
        <dbReference type="EMBL" id="PIQ86389.1"/>
    </source>
</evidence>
<dbReference type="EMBL" id="PCVY01000044">
    <property type="protein sequence ID" value="PIQ86389.1"/>
    <property type="molecule type" value="Genomic_DNA"/>
</dbReference>
<feature type="chain" id="PRO_5013950549" description="Rhamnogalacturonan lyase domain-containing protein" evidence="1">
    <location>
        <begin position="26"/>
        <end position="230"/>
    </location>
</feature>
<dbReference type="InterPro" id="IPR008972">
    <property type="entry name" value="Cupredoxin"/>
</dbReference>
<dbReference type="SUPFAM" id="SSF49503">
    <property type="entry name" value="Cupredoxins"/>
    <property type="match status" value="1"/>
</dbReference>
<evidence type="ECO:0000313" key="4">
    <source>
        <dbReference type="Proteomes" id="UP000230859"/>
    </source>
</evidence>
<dbReference type="Proteomes" id="UP000230859">
    <property type="component" value="Unassembled WGS sequence"/>
</dbReference>
<sequence>MKFYLCFVKVFIFGVMVFQPGTLLAQTVVQGQIQFDGTAPPVEKVEVKSDSATCGSVQQVQTLVLGKDHGIQDAVVKIVGATGELLPRTGKLDQKDCQFVPHVQVHPLGSTVEITSSDPVLHNSHGFYEDGSTAFNLAVPIVGMKVPAKLNKPGVIKLRCDAGHTWMSAYLVTSETPYFALTDQDGYFKIEGVPPGDYEIEIWQEWLGVHRESIHVDGEGTTVNITLKKS</sequence>
<organism evidence="3 4">
    <name type="scientific">Candidatus Abzuiibacterium crystallinum</name>
    <dbReference type="NCBI Taxonomy" id="1974748"/>
    <lineage>
        <taxon>Bacteria</taxon>
        <taxon>Pseudomonadati</taxon>
        <taxon>Candidatus Omnitrophota</taxon>
        <taxon>Candidatus Abzuiibacterium</taxon>
    </lineage>
</organism>
<dbReference type="Gene3D" id="2.60.40.1120">
    <property type="entry name" value="Carboxypeptidase-like, regulatory domain"/>
    <property type="match status" value="1"/>
</dbReference>
<dbReference type="InterPro" id="IPR008969">
    <property type="entry name" value="CarboxyPept-like_regulatory"/>
</dbReference>
<feature type="domain" description="Rhamnogalacturonan lyase" evidence="2">
    <location>
        <begin position="173"/>
        <end position="222"/>
    </location>
</feature>
<protein>
    <recommendedName>
        <fullName evidence="2">Rhamnogalacturonan lyase domain-containing protein</fullName>
    </recommendedName>
</protein>
<reference evidence="3 4" key="1">
    <citation type="submission" date="2017-09" db="EMBL/GenBank/DDBJ databases">
        <title>Depth-based differentiation of microbial function through sediment-hosted aquifers and enrichment of novel symbionts in the deep terrestrial subsurface.</title>
        <authorList>
            <person name="Probst A.J."/>
            <person name="Ladd B."/>
            <person name="Jarett J.K."/>
            <person name="Geller-Mcgrath D.E."/>
            <person name="Sieber C.M."/>
            <person name="Emerson J.B."/>
            <person name="Anantharaman K."/>
            <person name="Thomas B.C."/>
            <person name="Malmstrom R."/>
            <person name="Stieglmeier M."/>
            <person name="Klingl A."/>
            <person name="Woyke T."/>
            <person name="Ryan C.M."/>
            <person name="Banfield J.F."/>
        </authorList>
    </citation>
    <scope>NUCLEOTIDE SEQUENCE [LARGE SCALE GENOMIC DNA]</scope>
    <source>
        <strain evidence="3">CG11_big_fil_rev_8_21_14_0_20_45_26</strain>
    </source>
</reference>
<feature type="signal peptide" evidence="1">
    <location>
        <begin position="1"/>
        <end position="25"/>
    </location>
</feature>
<comment type="caution">
    <text evidence="3">The sequence shown here is derived from an EMBL/GenBank/DDBJ whole genome shotgun (WGS) entry which is preliminary data.</text>
</comment>
<dbReference type="InterPro" id="IPR029413">
    <property type="entry name" value="RG-lyase_II"/>
</dbReference>
<accession>A0A2H0LPN0</accession>
<dbReference type="AlphaFoldDB" id="A0A2H0LPN0"/>
<evidence type="ECO:0000256" key="1">
    <source>
        <dbReference type="SAM" id="SignalP"/>
    </source>
</evidence>
<dbReference type="SUPFAM" id="SSF49464">
    <property type="entry name" value="Carboxypeptidase regulatory domain-like"/>
    <property type="match status" value="1"/>
</dbReference>
<dbReference type="Pfam" id="PF14686">
    <property type="entry name" value="fn3_3"/>
    <property type="match status" value="1"/>
</dbReference>
<keyword evidence="1" id="KW-0732">Signal</keyword>
<name>A0A2H0LPN0_9BACT</name>
<evidence type="ECO:0000259" key="2">
    <source>
        <dbReference type="Pfam" id="PF14686"/>
    </source>
</evidence>